<evidence type="ECO:0000313" key="3">
    <source>
        <dbReference type="EMBL" id="VAW83827.1"/>
    </source>
</evidence>
<gene>
    <name evidence="3" type="ORF">MNBD_GAMMA16-1866</name>
</gene>
<name>A0A3B0Z8N6_9ZZZZ</name>
<comment type="similarity">
    <text evidence="1">Belongs to the NAD(P)-dependent epimerase/dehydratase family.</text>
</comment>
<dbReference type="Gene3D" id="3.40.50.720">
    <property type="entry name" value="NAD(P)-binding Rossmann-like Domain"/>
    <property type="match status" value="1"/>
</dbReference>
<dbReference type="EMBL" id="UOFO01000028">
    <property type="protein sequence ID" value="VAW83827.1"/>
    <property type="molecule type" value="Genomic_DNA"/>
</dbReference>
<keyword evidence="3" id="KW-0413">Isomerase</keyword>
<dbReference type="GO" id="GO:0003978">
    <property type="term" value="F:UDP-glucose 4-epimerase activity"/>
    <property type="evidence" value="ECO:0007669"/>
    <property type="project" value="UniProtKB-EC"/>
</dbReference>
<dbReference type="Pfam" id="PF01370">
    <property type="entry name" value="Epimerase"/>
    <property type="match status" value="1"/>
</dbReference>
<evidence type="ECO:0000256" key="1">
    <source>
        <dbReference type="ARBA" id="ARBA00007637"/>
    </source>
</evidence>
<feature type="domain" description="NAD-dependent epimerase/dehydratase" evidence="2">
    <location>
        <begin position="13"/>
        <end position="221"/>
    </location>
</feature>
<proteinExistence type="inferred from homology"/>
<accession>A0A3B0Z8N6</accession>
<dbReference type="InterPro" id="IPR036291">
    <property type="entry name" value="NAD(P)-bd_dom_sf"/>
</dbReference>
<evidence type="ECO:0000259" key="2">
    <source>
        <dbReference type="Pfam" id="PF01370"/>
    </source>
</evidence>
<dbReference type="EC" id="5.1.3.2" evidence="3"/>
<reference evidence="3" key="1">
    <citation type="submission" date="2018-06" db="EMBL/GenBank/DDBJ databases">
        <authorList>
            <person name="Zhirakovskaya E."/>
        </authorList>
    </citation>
    <scope>NUCLEOTIDE SEQUENCE</scope>
</reference>
<dbReference type="InterPro" id="IPR001509">
    <property type="entry name" value="Epimerase_deHydtase"/>
</dbReference>
<dbReference type="PANTHER" id="PTHR43000">
    <property type="entry name" value="DTDP-D-GLUCOSE 4,6-DEHYDRATASE-RELATED"/>
    <property type="match status" value="1"/>
</dbReference>
<dbReference type="SUPFAM" id="SSF51735">
    <property type="entry name" value="NAD(P)-binding Rossmann-fold domains"/>
    <property type="match status" value="1"/>
</dbReference>
<organism evidence="3">
    <name type="scientific">hydrothermal vent metagenome</name>
    <dbReference type="NCBI Taxonomy" id="652676"/>
    <lineage>
        <taxon>unclassified sequences</taxon>
        <taxon>metagenomes</taxon>
        <taxon>ecological metagenomes</taxon>
    </lineage>
</organism>
<sequence>MTVSQVNFDGKTIFVTGATGFIGAHLCRKLKQLGARIHAVSRYRVNDAAYTWHQAELSNSDQVDLLLNQIKPHYVFHLAGLVKGARDESLVMPMCEANLLSSIHILSAASKLDQCRVILTGSLEEPGGQASAPIPSSPYAAAKYAASAYARMYRELYNLSVVTARLFMVYGPDQKDDKKLIPYVINNLLKNEQPNLMSGQREVDWIYVEDVVNGYIAIALQKSLSDYDIDIGSGELHTVQFVVDSLTDIIQPSVSTQFGSVPDRAMEQIRVANVSRTKELTGWSPEHSLLSGLEKTVKWYKGIPSV</sequence>
<protein>
    <submittedName>
        <fullName evidence="3">UDP-glucose 4-epimerase</fullName>
        <ecNumber evidence="3">5.1.3.2</ecNumber>
    </submittedName>
</protein>
<dbReference type="AlphaFoldDB" id="A0A3B0Z8N6"/>